<proteinExistence type="predicted"/>
<dbReference type="Proteomes" id="UP000425960">
    <property type="component" value="Chromosome"/>
</dbReference>
<evidence type="ECO:0000256" key="1">
    <source>
        <dbReference type="ARBA" id="ARBA00022679"/>
    </source>
</evidence>
<dbReference type="Pfam" id="PF13649">
    <property type="entry name" value="Methyltransf_25"/>
    <property type="match status" value="1"/>
</dbReference>
<dbReference type="Gene3D" id="3.40.50.150">
    <property type="entry name" value="Vaccinia Virus protein VP39"/>
    <property type="match status" value="1"/>
</dbReference>
<dbReference type="CDD" id="cd02440">
    <property type="entry name" value="AdoMet_MTases"/>
    <property type="match status" value="1"/>
</dbReference>
<keyword evidence="1 3" id="KW-0808">Transferase</keyword>
<accession>A0A5K7ZUF5</accession>
<evidence type="ECO:0000259" key="2">
    <source>
        <dbReference type="Pfam" id="PF13649"/>
    </source>
</evidence>
<keyword evidence="3" id="KW-0489">Methyltransferase</keyword>
<dbReference type="PANTHER" id="PTHR43861:SF3">
    <property type="entry name" value="PUTATIVE (AFU_ORTHOLOGUE AFUA_2G14390)-RELATED"/>
    <property type="match status" value="1"/>
</dbReference>
<feature type="domain" description="Methyltransferase" evidence="2">
    <location>
        <begin position="72"/>
        <end position="160"/>
    </location>
</feature>
<dbReference type="RefSeq" id="WP_155311420.1">
    <property type="nucleotide sequence ID" value="NZ_AP021876.1"/>
</dbReference>
<dbReference type="EMBL" id="AP021876">
    <property type="protein sequence ID" value="BBO83856.1"/>
    <property type="molecule type" value="Genomic_DNA"/>
</dbReference>
<dbReference type="InterPro" id="IPR029063">
    <property type="entry name" value="SAM-dependent_MTases_sf"/>
</dbReference>
<gene>
    <name evidence="3" type="ORF">DSCO28_44220</name>
</gene>
<dbReference type="SUPFAM" id="SSF53335">
    <property type="entry name" value="S-adenosyl-L-methionine-dependent methyltransferases"/>
    <property type="match status" value="1"/>
</dbReference>
<dbReference type="GO" id="GO:0008168">
    <property type="term" value="F:methyltransferase activity"/>
    <property type="evidence" value="ECO:0007669"/>
    <property type="project" value="UniProtKB-KW"/>
</dbReference>
<protein>
    <submittedName>
        <fullName evidence="3">SAM-dependent methyltransferase</fullName>
    </submittedName>
</protein>
<organism evidence="3 4">
    <name type="scientific">Desulfosarcina ovata subsp. sediminis</name>
    <dbReference type="NCBI Taxonomy" id="885957"/>
    <lineage>
        <taxon>Bacteria</taxon>
        <taxon>Pseudomonadati</taxon>
        <taxon>Thermodesulfobacteriota</taxon>
        <taxon>Desulfobacteria</taxon>
        <taxon>Desulfobacterales</taxon>
        <taxon>Desulfosarcinaceae</taxon>
        <taxon>Desulfosarcina</taxon>
    </lineage>
</organism>
<dbReference type="InterPro" id="IPR041698">
    <property type="entry name" value="Methyltransf_25"/>
</dbReference>
<dbReference type="PANTHER" id="PTHR43861">
    <property type="entry name" value="TRANS-ACONITATE 2-METHYLTRANSFERASE-RELATED"/>
    <property type="match status" value="1"/>
</dbReference>
<dbReference type="AlphaFoldDB" id="A0A5K7ZUF5"/>
<name>A0A5K7ZUF5_9BACT</name>
<dbReference type="GO" id="GO:0032259">
    <property type="term" value="P:methylation"/>
    <property type="evidence" value="ECO:0007669"/>
    <property type="project" value="UniProtKB-KW"/>
</dbReference>
<reference evidence="3 4" key="1">
    <citation type="submission" date="2019-11" db="EMBL/GenBank/DDBJ databases">
        <title>Comparative genomics of hydrocarbon-degrading Desulfosarcina strains.</title>
        <authorList>
            <person name="Watanabe M."/>
            <person name="Kojima H."/>
            <person name="Fukui M."/>
        </authorList>
    </citation>
    <scope>NUCLEOTIDE SEQUENCE [LARGE SCALE GENOMIC DNA]</scope>
    <source>
        <strain evidence="3 4">28bB2T</strain>
    </source>
</reference>
<dbReference type="KEGG" id="dov:DSCO28_44220"/>
<evidence type="ECO:0000313" key="4">
    <source>
        <dbReference type="Proteomes" id="UP000425960"/>
    </source>
</evidence>
<sequence>MEKVTDWLLLWEQLSAVKKRCWREGKPKNEKQDPWKDRARSFDGMAKKRWSRPNASRDCLLATLTRHPDSTVLDIGAGTGSWALLMARHAARVTAMDPSEAMCAVMEEKLAAGNVTNVTIVQGSWPDVDVDAHDFSFASHSMYGVADFRAFVEKMIRVTRQTCFLLMRVLYTDTIMARAATKIWGQPYDSPTFQVAYNALMQMGIYPDVIMEAEGGWDPWSHDSIDEALGEVKRRLTLLDDPSHDRFLRSLLEKSLARENGRYVWPAGNRSGLIRWNVSR</sequence>
<evidence type="ECO:0000313" key="3">
    <source>
        <dbReference type="EMBL" id="BBO83856.1"/>
    </source>
</evidence>